<feature type="domain" description="Thiamine pyrophosphate enzyme N-terminal TPP-binding" evidence="14">
    <location>
        <begin position="18"/>
        <end position="132"/>
    </location>
</feature>
<dbReference type="InterPro" id="IPR039368">
    <property type="entry name" value="AHAS_TPP"/>
</dbReference>
<comment type="similarity">
    <text evidence="3 11">Belongs to the TPP enzyme family.</text>
</comment>
<accession>A0ABW1L3Q9</accession>
<gene>
    <name evidence="15" type="ORF">ACFMB1_16520</name>
</gene>
<feature type="domain" description="Thiamine pyrophosphate enzyme TPP-binding" evidence="13">
    <location>
        <begin position="411"/>
        <end position="558"/>
    </location>
</feature>
<evidence type="ECO:0000259" key="12">
    <source>
        <dbReference type="Pfam" id="PF00205"/>
    </source>
</evidence>
<dbReference type="Pfam" id="PF02775">
    <property type="entry name" value="TPP_enzyme_C"/>
    <property type="match status" value="1"/>
</dbReference>
<dbReference type="SUPFAM" id="SSF52467">
    <property type="entry name" value="DHS-like NAD/FAD-binding domain"/>
    <property type="match status" value="1"/>
</dbReference>
<feature type="domain" description="Thiamine pyrophosphate enzyme central" evidence="12">
    <location>
        <begin position="207"/>
        <end position="343"/>
    </location>
</feature>
<keyword evidence="10 11" id="KW-0100">Branched-chain amino acid biosynthesis</keyword>
<dbReference type="InterPro" id="IPR012000">
    <property type="entry name" value="Thiamin_PyroP_enz_cen_dom"/>
</dbReference>
<dbReference type="EMBL" id="JBHPON010000002">
    <property type="protein sequence ID" value="MFC6037162.1"/>
    <property type="molecule type" value="Genomic_DNA"/>
</dbReference>
<dbReference type="NCBIfam" id="TIGR00118">
    <property type="entry name" value="acolac_lg"/>
    <property type="match status" value="1"/>
</dbReference>
<keyword evidence="8 11" id="KW-0460">Magnesium</keyword>
<evidence type="ECO:0000256" key="4">
    <source>
        <dbReference type="ARBA" id="ARBA00013145"/>
    </source>
</evidence>
<dbReference type="Gene3D" id="3.40.50.970">
    <property type="match status" value="2"/>
</dbReference>
<dbReference type="InterPro" id="IPR012001">
    <property type="entry name" value="Thiamin_PyroP_enz_TPP-bd_dom"/>
</dbReference>
<dbReference type="PANTHER" id="PTHR18968:SF13">
    <property type="entry name" value="ACETOLACTATE SYNTHASE CATALYTIC SUBUNIT, MITOCHONDRIAL"/>
    <property type="match status" value="1"/>
</dbReference>
<comment type="caution">
    <text evidence="15">The sequence shown here is derived from an EMBL/GenBank/DDBJ whole genome shotgun (WGS) entry which is preliminary data.</text>
</comment>
<dbReference type="PROSITE" id="PS00187">
    <property type="entry name" value="TPP_ENZYMES"/>
    <property type="match status" value="1"/>
</dbReference>
<evidence type="ECO:0000256" key="10">
    <source>
        <dbReference type="ARBA" id="ARBA00023304"/>
    </source>
</evidence>
<evidence type="ECO:0000313" key="16">
    <source>
        <dbReference type="Proteomes" id="UP001596116"/>
    </source>
</evidence>
<keyword evidence="16" id="KW-1185">Reference proteome</keyword>
<dbReference type="CDD" id="cd07035">
    <property type="entry name" value="TPP_PYR_POX_like"/>
    <property type="match status" value="1"/>
</dbReference>
<evidence type="ECO:0000256" key="3">
    <source>
        <dbReference type="ARBA" id="ARBA00007812"/>
    </source>
</evidence>
<dbReference type="InterPro" id="IPR012846">
    <property type="entry name" value="Acetolactate_synth_lsu"/>
</dbReference>
<dbReference type="Pfam" id="PF02776">
    <property type="entry name" value="TPP_enzyme_N"/>
    <property type="match status" value="1"/>
</dbReference>
<evidence type="ECO:0000256" key="2">
    <source>
        <dbReference type="ARBA" id="ARBA00005025"/>
    </source>
</evidence>
<dbReference type="InterPro" id="IPR029035">
    <property type="entry name" value="DHS-like_NAD/FAD-binding_dom"/>
</dbReference>
<evidence type="ECO:0000256" key="8">
    <source>
        <dbReference type="ARBA" id="ARBA00022842"/>
    </source>
</evidence>
<evidence type="ECO:0000256" key="7">
    <source>
        <dbReference type="ARBA" id="ARBA00022723"/>
    </source>
</evidence>
<proteinExistence type="inferred from homology"/>
<dbReference type="CDD" id="cd02015">
    <property type="entry name" value="TPP_AHAS"/>
    <property type="match status" value="1"/>
</dbReference>
<evidence type="ECO:0000256" key="1">
    <source>
        <dbReference type="ARBA" id="ARBA00004974"/>
    </source>
</evidence>
<comment type="pathway">
    <text evidence="1 11">Amino-acid biosynthesis; L-isoleucine biosynthesis; L-isoleucine from 2-oxobutanoate: step 1/4.</text>
</comment>
<keyword evidence="9 11" id="KW-0786">Thiamine pyrophosphate</keyword>
<reference evidence="15 16" key="1">
    <citation type="submission" date="2024-09" db="EMBL/GenBank/DDBJ databases">
        <authorList>
            <person name="Zhang Z.-H."/>
        </authorList>
    </citation>
    <scope>NUCLEOTIDE SEQUENCE [LARGE SCALE GENOMIC DNA]</scope>
    <source>
        <strain evidence="15 16">HHTR114</strain>
    </source>
</reference>
<name>A0ABW1L3Q9_9PROT</name>
<evidence type="ECO:0000313" key="15">
    <source>
        <dbReference type="EMBL" id="MFC6037162.1"/>
    </source>
</evidence>
<dbReference type="EC" id="2.2.1.6" evidence="4 11"/>
<dbReference type="RefSeq" id="WP_379881595.1">
    <property type="nucleotide sequence ID" value="NZ_JBHPON010000002.1"/>
</dbReference>
<evidence type="ECO:0000259" key="14">
    <source>
        <dbReference type="Pfam" id="PF02776"/>
    </source>
</evidence>
<evidence type="ECO:0000256" key="11">
    <source>
        <dbReference type="RuleBase" id="RU003591"/>
    </source>
</evidence>
<dbReference type="Gene3D" id="3.40.50.1220">
    <property type="entry name" value="TPP-binding domain"/>
    <property type="match status" value="1"/>
</dbReference>
<comment type="pathway">
    <text evidence="2 11">Amino-acid biosynthesis; L-valine biosynthesis; L-valine from pyruvate: step 1/4.</text>
</comment>
<protein>
    <recommendedName>
        <fullName evidence="4 11">Acetolactate synthase</fullName>
        <ecNumber evidence="4 11">2.2.1.6</ecNumber>
    </recommendedName>
</protein>
<comment type="cofactor">
    <cofactor evidence="11">
        <name>thiamine diphosphate</name>
        <dbReference type="ChEBI" id="CHEBI:58937"/>
    </cofactor>
    <text evidence="11">Binds 1 thiamine pyrophosphate per subunit.</text>
</comment>
<dbReference type="Proteomes" id="UP001596116">
    <property type="component" value="Unassembled WGS sequence"/>
</dbReference>
<dbReference type="PANTHER" id="PTHR18968">
    <property type="entry name" value="THIAMINE PYROPHOSPHATE ENZYMES"/>
    <property type="match status" value="1"/>
</dbReference>
<keyword evidence="5 11" id="KW-0028">Amino-acid biosynthesis</keyword>
<dbReference type="InterPro" id="IPR029061">
    <property type="entry name" value="THDP-binding"/>
</dbReference>
<keyword evidence="6 11" id="KW-0808">Transferase</keyword>
<keyword evidence="7 11" id="KW-0479">Metal-binding</keyword>
<evidence type="ECO:0000256" key="9">
    <source>
        <dbReference type="ARBA" id="ARBA00023052"/>
    </source>
</evidence>
<dbReference type="SUPFAM" id="SSF52518">
    <property type="entry name" value="Thiamin diphosphate-binding fold (THDP-binding)"/>
    <property type="match status" value="2"/>
</dbReference>
<dbReference type="GO" id="GO:0003984">
    <property type="term" value="F:acetolactate synthase activity"/>
    <property type="evidence" value="ECO:0007669"/>
    <property type="project" value="UniProtKB-EC"/>
</dbReference>
<dbReference type="NCBIfam" id="NF006581">
    <property type="entry name" value="PRK09107.1"/>
    <property type="match status" value="1"/>
</dbReference>
<dbReference type="Pfam" id="PF00205">
    <property type="entry name" value="TPP_enzyme_M"/>
    <property type="match status" value="1"/>
</dbReference>
<dbReference type="InterPro" id="IPR011766">
    <property type="entry name" value="TPP_enzyme_TPP-bd"/>
</dbReference>
<dbReference type="InterPro" id="IPR045229">
    <property type="entry name" value="TPP_enz"/>
</dbReference>
<evidence type="ECO:0000256" key="5">
    <source>
        <dbReference type="ARBA" id="ARBA00022605"/>
    </source>
</evidence>
<dbReference type="InterPro" id="IPR000399">
    <property type="entry name" value="TPP-bd_CS"/>
</dbReference>
<organism evidence="15 16">
    <name type="scientific">Hyphococcus aureus</name>
    <dbReference type="NCBI Taxonomy" id="2666033"/>
    <lineage>
        <taxon>Bacteria</taxon>
        <taxon>Pseudomonadati</taxon>
        <taxon>Pseudomonadota</taxon>
        <taxon>Alphaproteobacteria</taxon>
        <taxon>Parvularculales</taxon>
        <taxon>Parvularculaceae</taxon>
        <taxon>Hyphococcus</taxon>
    </lineage>
</organism>
<evidence type="ECO:0000259" key="13">
    <source>
        <dbReference type="Pfam" id="PF02775"/>
    </source>
</evidence>
<comment type="cofactor">
    <cofactor evidence="11">
        <name>Mg(2+)</name>
        <dbReference type="ChEBI" id="CHEBI:18420"/>
    </cofactor>
    <text evidence="11">Binds 1 Mg(2+) ion per subunit.</text>
</comment>
<sequence>MTASQAKQETKTAAMTKSGAELLLDALEEQGVDLIFGYPGGAVLPIYDALHARDTIRHILVRHEQGALHAAEGYARSTGKVGVALVTSGPGATNAVTGLADALLDSIPIVCITGQVARPLIGTDAFQECDTTGITRSCTKYNYLVKSSHTLSTTVHEAFHVARNGRPGPVLIDIPKDVQFEAAQYTSRADARNRNCIVTPEIDPNQIDQVVDLMRYARRPVFYTGGGVINAGPDASRTLRDLAKATGFPVTSTLMGLGAFPASDPQWLGMLGMHGSYEANNAMHDCDLMIAIGARFDDRVTGRLDAFSPNSRKVHIDIDPSSINKNVPVDIGIIGDAGAVMSAMLAEWQRREKEEKHDRGRIEGWLEQVDGWRARKSFQYAPAKDAIKPQYAIERLYALTRDKNVYVTTEVGQHQMWAAQHFHFDEPNRWMTSGGLGTMGYGLPAALGVQAAYPDALVIDIAGDASVQMTMQEMSAAVQHDLPIKIFILNNAYLGMVRQWQELLHGGRYSHSYSDSLPDFVKLAEAYGGHGIHATTPDELDAKIIEMIESPKPVLFDCVVTQEENVFPMIPSGAAHNEMLFGEMKEGAVSEQGKTLV</sequence>
<evidence type="ECO:0000256" key="6">
    <source>
        <dbReference type="ARBA" id="ARBA00022679"/>
    </source>
</evidence>
<comment type="catalytic activity">
    <reaction evidence="11">
        <text>2 pyruvate + H(+) = (2S)-2-acetolactate + CO2</text>
        <dbReference type="Rhea" id="RHEA:25249"/>
        <dbReference type="ChEBI" id="CHEBI:15361"/>
        <dbReference type="ChEBI" id="CHEBI:15378"/>
        <dbReference type="ChEBI" id="CHEBI:16526"/>
        <dbReference type="ChEBI" id="CHEBI:58476"/>
        <dbReference type="EC" id="2.2.1.6"/>
    </reaction>
</comment>